<reference evidence="2 3" key="1">
    <citation type="journal article" date="2013" name="Int. J. Syst. Evol. Microbiol.">
        <title>Marinoscillum luteum sp. nov., isolated from marine sediment.</title>
        <authorList>
            <person name="Cha I.T."/>
            <person name="Park S.J."/>
            <person name="Kim S.J."/>
            <person name="Kim J.G."/>
            <person name="Jung M.Y."/>
            <person name="Shin K.S."/>
            <person name="Kwon K.K."/>
            <person name="Yang S.H."/>
            <person name="Seo Y.S."/>
            <person name="Rhee S.K."/>
        </authorList>
    </citation>
    <scope>NUCLEOTIDE SEQUENCE [LARGE SCALE GENOMIC DNA]</scope>
    <source>
        <strain evidence="2 3">KCTC 23939</strain>
    </source>
</reference>
<organism evidence="2 3">
    <name type="scientific">Marinoscillum luteum</name>
    <dbReference type="NCBI Taxonomy" id="861051"/>
    <lineage>
        <taxon>Bacteria</taxon>
        <taxon>Pseudomonadati</taxon>
        <taxon>Bacteroidota</taxon>
        <taxon>Cytophagia</taxon>
        <taxon>Cytophagales</taxon>
        <taxon>Reichenbachiellaceae</taxon>
        <taxon>Marinoscillum</taxon>
    </lineage>
</organism>
<dbReference type="RefSeq" id="WP_395418353.1">
    <property type="nucleotide sequence ID" value="NZ_JBIPKE010000019.1"/>
</dbReference>
<feature type="domain" description="DUF4145" evidence="1">
    <location>
        <begin position="144"/>
        <end position="214"/>
    </location>
</feature>
<dbReference type="Pfam" id="PF13643">
    <property type="entry name" value="DUF4145"/>
    <property type="match status" value="1"/>
</dbReference>
<keyword evidence="3" id="KW-1185">Reference proteome</keyword>
<evidence type="ECO:0000259" key="1">
    <source>
        <dbReference type="Pfam" id="PF13643"/>
    </source>
</evidence>
<evidence type="ECO:0000313" key="2">
    <source>
        <dbReference type="EMBL" id="MFH6984920.1"/>
    </source>
</evidence>
<name>A0ABW7NCW4_9BACT</name>
<proteinExistence type="predicted"/>
<dbReference type="Proteomes" id="UP001610063">
    <property type="component" value="Unassembled WGS sequence"/>
</dbReference>
<evidence type="ECO:0000313" key="3">
    <source>
        <dbReference type="Proteomes" id="UP001610063"/>
    </source>
</evidence>
<protein>
    <submittedName>
        <fullName evidence="2">DUF4145 domain-containing protein</fullName>
    </submittedName>
</protein>
<gene>
    <name evidence="2" type="ORF">ACHKAR_15805</name>
</gene>
<dbReference type="EMBL" id="JBIPKE010000019">
    <property type="protein sequence ID" value="MFH6984920.1"/>
    <property type="molecule type" value="Genomic_DNA"/>
</dbReference>
<sequence>MKINRNLWLVEGFSYKKSSPPWPCPICGVGILNAVKPLKAEQSQATIKGRKSTSFSSDNEDAIFRFAGFMLCANSQCNERISIAGNGQLLAEGTNAQAGVKYQGPRYGVFYPRYFEPALQIFTVPDSCPKDIKEQVIKSFSLYFMDSNACANAIRTSLELIMDEQGIPGLNEKNKPITLGARINQFNDLNPKLKPLIEAVKWVGNAGSHISGISKNGILDGYELLQFVLSDLYERNDVYDRLSKKAEAINQSKKPDNQ</sequence>
<comment type="caution">
    <text evidence="2">The sequence shown here is derived from an EMBL/GenBank/DDBJ whole genome shotgun (WGS) entry which is preliminary data.</text>
</comment>
<dbReference type="InterPro" id="IPR025285">
    <property type="entry name" value="DUF4145"/>
</dbReference>
<accession>A0ABW7NCW4</accession>